<dbReference type="OrthoDB" id="9806195at2"/>
<keyword evidence="1" id="KW-1133">Transmembrane helix</keyword>
<reference evidence="2 3" key="1">
    <citation type="submission" date="2018-03" db="EMBL/GenBank/DDBJ databases">
        <title>Genomic Encyclopedia of Archaeal and Bacterial Type Strains, Phase II (KMG-II): from individual species to whole genera.</title>
        <authorList>
            <person name="Goeker M."/>
        </authorList>
    </citation>
    <scope>NUCLEOTIDE SEQUENCE [LARGE SCALE GENOMIC DNA]</scope>
    <source>
        <strain evidence="2 3">DSM 28229</strain>
    </source>
</reference>
<evidence type="ECO:0000313" key="2">
    <source>
        <dbReference type="EMBL" id="PWJ35995.1"/>
    </source>
</evidence>
<comment type="caution">
    <text evidence="2">The sequence shown here is derived from an EMBL/GenBank/DDBJ whole genome shotgun (WGS) entry which is preliminary data.</text>
</comment>
<feature type="transmembrane region" description="Helical" evidence="1">
    <location>
        <begin position="249"/>
        <end position="269"/>
    </location>
</feature>
<sequence length="484" mass="55670">MIRRNIYKWHRKLSIVALVPVLLWTLSGVMHPLMSNFKPELAKKFLIPKPLNTAQVQLDLDSVLTQNNIESFQNFRFVNYDNQLYYQLRIEGNHELMYFHAQTGAFLPNGDQLYAKQLAYTFAGENAGEVKDISVVTSFDHEYVEISRLLPAYRIAFNRADGLIVFVDTSSDRLGSATNDLRITFQKIFKWAHSWEFLNVSVPLRISVMIFFAITALLASISGVLVYGVMWENIKKSRGTATRKWHRNLGLLMSFALLMFACSAIAHMLPKYNEFDRSKFNNHQTYQSENIDFSVLEALSDSTIAVTNLSLAEFNGETYLQRFEKKGRKVEKRYFNINTKKELENGDQAYAVFLANTYGNHTTKEVVSVNPIFKFEHEYGFINKLLPVQKVQYKGTGNERLYVETATGRLGAKIEDSAAFSGFLFAYFHKYHFLDFMGKVTRDSIMSFFALGNFLVAFLGLIMLLKKPKAKKRAIKEKKNVVYN</sequence>
<keyword evidence="3" id="KW-1185">Reference proteome</keyword>
<dbReference type="EMBL" id="QGDO01000009">
    <property type="protein sequence ID" value="PWJ35995.1"/>
    <property type="molecule type" value="Genomic_DNA"/>
</dbReference>
<evidence type="ECO:0000313" key="3">
    <source>
        <dbReference type="Proteomes" id="UP000245535"/>
    </source>
</evidence>
<protein>
    <submittedName>
        <fullName evidence="2">PepSY-associated transmembrane protein</fullName>
    </submittedName>
</protein>
<name>A0A315Z108_SEDFL</name>
<dbReference type="Proteomes" id="UP000245535">
    <property type="component" value="Unassembled WGS sequence"/>
</dbReference>
<dbReference type="AlphaFoldDB" id="A0A315Z108"/>
<feature type="transmembrane region" description="Helical" evidence="1">
    <location>
        <begin position="445"/>
        <end position="465"/>
    </location>
</feature>
<feature type="transmembrane region" description="Helical" evidence="1">
    <location>
        <begin position="206"/>
        <end position="229"/>
    </location>
</feature>
<dbReference type="RefSeq" id="WP_109622309.1">
    <property type="nucleotide sequence ID" value="NZ_QGDO01000009.1"/>
</dbReference>
<evidence type="ECO:0000256" key="1">
    <source>
        <dbReference type="SAM" id="Phobius"/>
    </source>
</evidence>
<proteinExistence type="predicted"/>
<organism evidence="2 3">
    <name type="scientific">Sediminitomix flava</name>
    <dbReference type="NCBI Taxonomy" id="379075"/>
    <lineage>
        <taxon>Bacteria</taxon>
        <taxon>Pseudomonadati</taxon>
        <taxon>Bacteroidota</taxon>
        <taxon>Cytophagia</taxon>
        <taxon>Cytophagales</taxon>
        <taxon>Flammeovirgaceae</taxon>
        <taxon>Sediminitomix</taxon>
    </lineage>
</organism>
<keyword evidence="1" id="KW-0472">Membrane</keyword>
<keyword evidence="1 2" id="KW-0812">Transmembrane</keyword>
<gene>
    <name evidence="2" type="ORF">BC781_1098</name>
</gene>
<accession>A0A315Z108</accession>